<organism evidence="2 3">
    <name type="scientific">Mycolicibacterium chlorophenolicum</name>
    <dbReference type="NCBI Taxonomy" id="37916"/>
    <lineage>
        <taxon>Bacteria</taxon>
        <taxon>Bacillati</taxon>
        <taxon>Actinomycetota</taxon>
        <taxon>Actinomycetes</taxon>
        <taxon>Mycobacteriales</taxon>
        <taxon>Mycobacteriaceae</taxon>
        <taxon>Mycolicibacterium</taxon>
    </lineage>
</organism>
<dbReference type="Gene3D" id="3.10.180.10">
    <property type="entry name" value="2,3-Dihydroxybiphenyl 1,2-Dioxygenase, domain 1"/>
    <property type="match status" value="1"/>
</dbReference>
<proteinExistence type="predicted"/>
<feature type="domain" description="VOC" evidence="1">
    <location>
        <begin position="10"/>
        <end position="140"/>
    </location>
</feature>
<dbReference type="STRING" id="37916.MCHLDSM_03613"/>
<name>A0A0J6W0X8_9MYCO</name>
<dbReference type="InterPro" id="IPR037523">
    <property type="entry name" value="VOC_core"/>
</dbReference>
<dbReference type="CDD" id="cd07263">
    <property type="entry name" value="VOC_like"/>
    <property type="match status" value="1"/>
</dbReference>
<evidence type="ECO:0000313" key="2">
    <source>
        <dbReference type="EMBL" id="KMO75393.1"/>
    </source>
</evidence>
<dbReference type="Proteomes" id="UP000036513">
    <property type="component" value="Unassembled WGS sequence"/>
</dbReference>
<sequence length="141" mass="15506">MRLVTTTELTIAQTFLPHVDPEESLAFYRDALGFEVRLDVGRGTMRWITVGPPGQPGTSIVLHPPAADPGVTDEERAMIAEMMAKGTYAIIVLATPDLDATFARLQNRAEVVAEPTEQPYGVRDCAVRDPAGTMIRIQERR</sequence>
<accession>A0A0J6W0X8</accession>
<dbReference type="EMBL" id="JYNL01000030">
    <property type="protein sequence ID" value="KMO75393.1"/>
    <property type="molecule type" value="Genomic_DNA"/>
</dbReference>
<protein>
    <submittedName>
        <fullName evidence="2">Glyoxalase-like domain protein</fullName>
    </submittedName>
</protein>
<evidence type="ECO:0000259" key="1">
    <source>
        <dbReference type="PROSITE" id="PS51819"/>
    </source>
</evidence>
<dbReference type="InterPro" id="IPR004360">
    <property type="entry name" value="Glyas_Fos-R_dOase_dom"/>
</dbReference>
<dbReference type="InterPro" id="IPR029068">
    <property type="entry name" value="Glyas_Bleomycin-R_OHBP_Dase"/>
</dbReference>
<dbReference type="PANTHER" id="PTHR36437:SF2">
    <property type="entry name" value="GLYOXALASE_BLEOMYCIN RESISTANCE PROTEIN_DIOXYGENASE"/>
    <property type="match status" value="1"/>
</dbReference>
<dbReference type="PROSITE" id="PS51819">
    <property type="entry name" value="VOC"/>
    <property type="match status" value="1"/>
</dbReference>
<gene>
    <name evidence="2" type="ORF">MCHLDSM_03613</name>
</gene>
<dbReference type="SUPFAM" id="SSF54593">
    <property type="entry name" value="Glyoxalase/Bleomycin resistance protein/Dihydroxybiphenyl dioxygenase"/>
    <property type="match status" value="1"/>
</dbReference>
<dbReference type="AlphaFoldDB" id="A0A0J6W0X8"/>
<reference evidence="2 3" key="1">
    <citation type="journal article" date="2015" name="Genome Biol. Evol.">
        <title>Characterization of Three Mycobacterium spp. with Potential Use in Bioremediation by Genome Sequencing and Comparative Genomics.</title>
        <authorList>
            <person name="Das S."/>
            <person name="Pettersson B.M."/>
            <person name="Behra P.R."/>
            <person name="Ramesh M."/>
            <person name="Dasgupta S."/>
            <person name="Bhattacharya A."/>
            <person name="Kirsebom L.A."/>
        </authorList>
    </citation>
    <scope>NUCLEOTIDE SEQUENCE [LARGE SCALE GENOMIC DNA]</scope>
    <source>
        <strain evidence="2 3">DSM 43826</strain>
    </source>
</reference>
<dbReference type="PANTHER" id="PTHR36437">
    <property type="entry name" value="GLYOXALASE/BLEOMYCIN RESISTANCE PROTEIN/DIOXYGENASE"/>
    <property type="match status" value="1"/>
</dbReference>
<dbReference type="PATRIC" id="fig|37916.4.peg.3547"/>
<dbReference type="Pfam" id="PF00903">
    <property type="entry name" value="Glyoxalase"/>
    <property type="match status" value="1"/>
</dbReference>
<comment type="caution">
    <text evidence="2">The sequence shown here is derived from an EMBL/GenBank/DDBJ whole genome shotgun (WGS) entry which is preliminary data.</text>
</comment>
<dbReference type="SMR" id="A0A0J6W0X8"/>
<keyword evidence="3" id="KW-1185">Reference proteome</keyword>
<evidence type="ECO:0000313" key="3">
    <source>
        <dbReference type="Proteomes" id="UP000036513"/>
    </source>
</evidence>